<evidence type="ECO:0000256" key="1">
    <source>
        <dbReference type="SAM" id="Coils"/>
    </source>
</evidence>
<protein>
    <recommendedName>
        <fullName evidence="4">Chromosome segregation ATPase</fullName>
    </recommendedName>
</protein>
<keyword evidence="1" id="KW-0175">Coiled coil</keyword>
<name>A0ABZ0U5D1_9FIRM</name>
<accession>A0ABZ0U5D1</accession>
<feature type="coiled-coil region" evidence="1">
    <location>
        <begin position="875"/>
        <end position="1019"/>
    </location>
</feature>
<dbReference type="Proteomes" id="UP001325248">
    <property type="component" value="Chromosome"/>
</dbReference>
<evidence type="ECO:0000313" key="3">
    <source>
        <dbReference type="Proteomes" id="UP001325248"/>
    </source>
</evidence>
<reference evidence="2" key="1">
    <citation type="submission" date="2023-10" db="EMBL/GenBank/DDBJ databases">
        <title>Genome sequence of Blautia coccoides DSM 935.</title>
        <authorList>
            <person name="Boeer T."/>
            <person name="Bengelsdorf F.R."/>
            <person name="Daniel R."/>
            <person name="Poehlein A."/>
        </authorList>
    </citation>
    <scope>NUCLEOTIDE SEQUENCE [LARGE SCALE GENOMIC DNA]</scope>
    <source>
        <strain evidence="2">DSM 935</strain>
    </source>
</reference>
<dbReference type="EMBL" id="CP136422">
    <property type="protein sequence ID" value="WPX72185.1"/>
    <property type="molecule type" value="Genomic_DNA"/>
</dbReference>
<keyword evidence="3" id="KW-1185">Reference proteome</keyword>
<feature type="coiled-coil region" evidence="1">
    <location>
        <begin position="258"/>
        <end position="285"/>
    </location>
</feature>
<feature type="coiled-coil region" evidence="1">
    <location>
        <begin position="340"/>
        <end position="456"/>
    </location>
</feature>
<proteinExistence type="predicted"/>
<gene>
    <name evidence="2" type="ORF">BLCOC_05090</name>
</gene>
<evidence type="ECO:0000313" key="2">
    <source>
        <dbReference type="EMBL" id="WPX72185.1"/>
    </source>
</evidence>
<evidence type="ECO:0008006" key="4">
    <source>
        <dbReference type="Google" id="ProtNLM"/>
    </source>
</evidence>
<feature type="coiled-coil region" evidence="1">
    <location>
        <begin position="747"/>
        <end position="833"/>
    </location>
</feature>
<organism evidence="2 3">
    <name type="scientific">Blautia producta</name>
    <dbReference type="NCBI Taxonomy" id="33035"/>
    <lineage>
        <taxon>Bacteria</taxon>
        <taxon>Bacillati</taxon>
        <taxon>Bacillota</taxon>
        <taxon>Clostridia</taxon>
        <taxon>Lachnospirales</taxon>
        <taxon>Lachnospiraceae</taxon>
        <taxon>Blautia</taxon>
    </lineage>
</organism>
<feature type="coiled-coil region" evidence="1">
    <location>
        <begin position="1049"/>
        <end position="1135"/>
    </location>
</feature>
<sequence length="1476" mass="173533">MPKINRIRIINFSYNNDTREIPDETFRFYDGENALLNLSNGGGKTVLIQLFMQPILPDLKLQKRKMTDYFRRNSAPAYVLIEWLLDNPSVKDYLMMGIAIAPGNSANMEESNKIHYFTFASHYQRACEFDLQAVPFVRMDGERQVLLPFERARESVKKVVGSHREMFYFGREDVGEYRKLLGQFGISQEEWKNIIARMNNDEGGITQFFDKCGTSDSVLNEWIIKNIEKSQLAGQTEDTGIQELLAGLVSDTIKNQEYIRAQKIIQEYLEEQKALETDMDELCRALDTRTQIQNKLNGMYQALGIRARNAGADREEVNFRQEELFAELRHIDQEEASETYRQSQEDFLEASEQVRILQAEGESLREQLARCRREKNCQEGAGIMEEIRRLRGKISALKQEMEREQGDKSLEKRLKDLAYSLKLQSKQRQRALETEAKDLQKEIDELSALCGELREKEDADKAKWGNLKVKAGALRSRVQQFEKEQERVFERLGFALTRNVLEQLDTQETEKYKKLLEKNVKESGKKFCQCTEQEAGIREQRIELAQKVTEQSRSLYDLEQELAEVRREQSVFLDGKAQCEAYLDKYGVEKSLLYEPEALRRIFEEKMDLQKAWTYQARSEHRQIGDMISGIRNHCVYLPETLLAAVQEQDISFQTGEAYLQNLPEENRKQQLLRNPMLPFGLILEKKDLGKLDHISFGECYLRQIIPVFTYEQLGNELVQEKQRVILGEQAEFIAVYEEQIFSDVQREEYLQRLEMQREDLEKLMKNRGEEEQQLYQAKIRLESFHYKKGTKEEFEKQILQGKQKLAKMTTEKERLDIKATSLEEEQERLAEMLPKFREMLADAKEKAECYEKFLEADVQYQIDFKAYTVTMEELQKLDKSAVECKRQLEACREKENQLREQCIRMENLCRRAKETVAVYAEAEEAEVLDEAFEKMEQEYRTLTEEREKNQAALQREMEEARRELGRQEEKTEELEVSREEYEQLAYRPERERELKKDIRELEAKKEESDKNYRETGIRAAKIETDRNHAKSRLKELGLEQPLDDAEICQDYERRRKNLRFESDKLRERAEELKRLREDCESLQKRIRDVVPAAAGTDVHLKLEEDMEKQFLDMKEEYRQARRSAEQKKRNCSKRYLDIRDRYRGKNQCVEDILESLSSMPLEDVDLSYDTIYFYLEEFMLKRENLEKLLDYYSTQLETISRTRNQIVDQCVSYGTGIYEEIKAIVSKSRIRLSQKSRPVQMLKIDVPRELDNKVRERMDEYINRCLEIMVSLNKKEDASGNEKKIREKLSALTSGRELLNQVTGTNKIPVFVYKIDLNEKNSGLKRWEDAMDQNSGGEKFVVFFTLVSTLISYVREVTRRNAGGDAMLESKVLIMDNPFAKTSSEHLLKAVMDIAKTFKIQLICLSDLSQSSITNRFSLFYQLSIRKRMYSQKEVVKTGPVQINQPGISENERLEHMELYETGKQGELWELMGEL</sequence>